<evidence type="ECO:0000256" key="10">
    <source>
        <dbReference type="PIRNR" id="PIRNR017385"/>
    </source>
</evidence>
<evidence type="ECO:0000256" key="1">
    <source>
        <dbReference type="ARBA" id="ARBA00002536"/>
    </source>
</evidence>
<proteinExistence type="inferred from homology"/>
<dbReference type="Pfam" id="PF12270">
    <property type="entry name" value="Cyt_c_ox_IV"/>
    <property type="match status" value="1"/>
</dbReference>
<feature type="transmembrane region" description="Helical" evidence="11">
    <location>
        <begin position="40"/>
        <end position="62"/>
    </location>
</feature>
<organism evidence="12 13">
    <name type="scientific">Corynebacterium urealyticum</name>
    <dbReference type="NCBI Taxonomy" id="43771"/>
    <lineage>
        <taxon>Bacteria</taxon>
        <taxon>Bacillati</taxon>
        <taxon>Actinomycetota</taxon>
        <taxon>Actinomycetes</taxon>
        <taxon>Mycobacteriales</taxon>
        <taxon>Corynebacteriaceae</taxon>
        <taxon>Corynebacterium</taxon>
    </lineage>
</organism>
<evidence type="ECO:0000256" key="3">
    <source>
        <dbReference type="ARBA" id="ARBA00006870"/>
    </source>
</evidence>
<feature type="transmembrane region" description="Helical" evidence="11">
    <location>
        <begin position="113"/>
        <end position="134"/>
    </location>
</feature>
<dbReference type="GO" id="GO:0022900">
    <property type="term" value="P:electron transport chain"/>
    <property type="evidence" value="ECO:0007669"/>
    <property type="project" value="InterPro"/>
</dbReference>
<keyword evidence="6 10" id="KW-1278">Translocase</keyword>
<comment type="function">
    <text evidence="1 10">Part of cytochrome c oxidase, its function is unknown.</text>
</comment>
<evidence type="ECO:0000256" key="5">
    <source>
        <dbReference type="ARBA" id="ARBA00022692"/>
    </source>
</evidence>
<dbReference type="GO" id="GO:0005886">
    <property type="term" value="C:plasma membrane"/>
    <property type="evidence" value="ECO:0007669"/>
    <property type="project" value="UniProtKB-SubCell"/>
</dbReference>
<reference evidence="12 13" key="1">
    <citation type="submission" date="2017-11" db="EMBL/GenBank/DDBJ databases">
        <title>Infants hospitalized years apart are colonized by the same room-sourced microbial strains.</title>
        <authorList>
            <person name="Brooks B."/>
            <person name="Olm M.R."/>
            <person name="Firek B.A."/>
            <person name="Baker R."/>
            <person name="Thomas B.C."/>
            <person name="Morowitz M.J."/>
            <person name="Banfield J.F."/>
        </authorList>
    </citation>
    <scope>NUCLEOTIDE SEQUENCE [LARGE SCALE GENOMIC DNA]</scope>
    <source>
        <strain evidence="12">S2_012_000_R3_87</strain>
    </source>
</reference>
<evidence type="ECO:0000256" key="4">
    <source>
        <dbReference type="ARBA" id="ARBA00022475"/>
    </source>
</evidence>
<dbReference type="GO" id="GO:0004129">
    <property type="term" value="F:cytochrome-c oxidase activity"/>
    <property type="evidence" value="ECO:0007669"/>
    <property type="project" value="UniProtKB-EC"/>
</dbReference>
<keyword evidence="5 11" id="KW-0812">Transmembrane</keyword>
<keyword evidence="8 10" id="KW-0472">Membrane</keyword>
<dbReference type="EMBL" id="QFNY01000276">
    <property type="protein sequence ID" value="PZO98561.1"/>
    <property type="molecule type" value="Genomic_DNA"/>
</dbReference>
<evidence type="ECO:0000313" key="13">
    <source>
        <dbReference type="Proteomes" id="UP000249451"/>
    </source>
</evidence>
<evidence type="ECO:0000256" key="6">
    <source>
        <dbReference type="ARBA" id="ARBA00022967"/>
    </source>
</evidence>
<evidence type="ECO:0000256" key="2">
    <source>
        <dbReference type="ARBA" id="ARBA00004651"/>
    </source>
</evidence>
<comment type="subcellular location">
    <subcellularLocation>
        <location evidence="2">Cell membrane</location>
        <topology evidence="2">Multi-pass membrane protein</topology>
    </subcellularLocation>
</comment>
<sequence length="143" mass="15656">MRATSKVFYSIATYLFVSLNVYVLGVNFVKDDGYLYGPEWVGIVGMILSVVLCIMLGGYLQFTDNRVDVVPEDWEEAETEDGAGILGFFSPSSIWPLAMTGSIAVLGLGVIFLYYWLIALGAVLLVTSVTGLSLQYGLPKEKH</sequence>
<evidence type="ECO:0000256" key="11">
    <source>
        <dbReference type="SAM" id="Phobius"/>
    </source>
</evidence>
<evidence type="ECO:0000313" key="12">
    <source>
        <dbReference type="EMBL" id="PZO98561.1"/>
    </source>
</evidence>
<comment type="similarity">
    <text evidence="3 10">Belongs to the cytochrome c oxidase bacterial subunit CtaF family.</text>
</comment>
<evidence type="ECO:0000256" key="7">
    <source>
        <dbReference type="ARBA" id="ARBA00022989"/>
    </source>
</evidence>
<accession>A0A2W5CUB6</accession>
<evidence type="ECO:0000256" key="9">
    <source>
        <dbReference type="ARBA" id="ARBA00047816"/>
    </source>
</evidence>
<keyword evidence="7 11" id="KW-1133">Transmembrane helix</keyword>
<comment type="caution">
    <text evidence="12">The sequence shown here is derived from an EMBL/GenBank/DDBJ whole genome shotgun (WGS) entry which is preliminary data.</text>
</comment>
<comment type="subunit">
    <text evidence="10">Associates with subunits I, II and III to form cytochrome c oxidase.</text>
</comment>
<dbReference type="InterPro" id="IPR021050">
    <property type="entry name" value="Cyt_c_oxidase_su4_actinobac"/>
</dbReference>
<protein>
    <recommendedName>
        <fullName evidence="10">Cytochrome c oxidase polypeptide 4</fullName>
        <ecNumber evidence="10">7.1.1.9</ecNumber>
    </recommendedName>
    <alternativeName>
        <fullName evidence="10">Cytochrome aa3 subunit 4</fullName>
    </alternativeName>
    <alternativeName>
        <fullName evidence="10">Cytochrome c oxidase polypeptide IV</fullName>
    </alternativeName>
</protein>
<evidence type="ECO:0000256" key="8">
    <source>
        <dbReference type="ARBA" id="ARBA00023136"/>
    </source>
</evidence>
<keyword evidence="4 10" id="KW-1003">Cell membrane</keyword>
<feature type="transmembrane region" description="Helical" evidence="11">
    <location>
        <begin position="7"/>
        <end position="28"/>
    </location>
</feature>
<gene>
    <name evidence="12" type="ORF">DI609_10350</name>
</gene>
<dbReference type="PIRSF" id="PIRSF017385">
    <property type="entry name" value="CtaF"/>
    <property type="match status" value="1"/>
</dbReference>
<dbReference type="AlphaFoldDB" id="A0A2W5CUB6"/>
<dbReference type="Proteomes" id="UP000249451">
    <property type="component" value="Unassembled WGS sequence"/>
</dbReference>
<comment type="catalytic activity">
    <reaction evidence="9 10">
        <text>4 Fe(II)-[cytochrome c] + O2 + 8 H(+)(in) = 4 Fe(III)-[cytochrome c] + 2 H2O + 4 H(+)(out)</text>
        <dbReference type="Rhea" id="RHEA:11436"/>
        <dbReference type="Rhea" id="RHEA-COMP:10350"/>
        <dbReference type="Rhea" id="RHEA-COMP:14399"/>
        <dbReference type="ChEBI" id="CHEBI:15377"/>
        <dbReference type="ChEBI" id="CHEBI:15378"/>
        <dbReference type="ChEBI" id="CHEBI:15379"/>
        <dbReference type="ChEBI" id="CHEBI:29033"/>
        <dbReference type="ChEBI" id="CHEBI:29034"/>
        <dbReference type="EC" id="7.1.1.9"/>
    </reaction>
</comment>
<dbReference type="EC" id="7.1.1.9" evidence="10"/>
<name>A0A2W5CUB6_9CORY</name>